<dbReference type="Gene3D" id="3.40.50.620">
    <property type="entry name" value="HUPs"/>
    <property type="match status" value="1"/>
</dbReference>
<dbReference type="Proteomes" id="UP001595967">
    <property type="component" value="Unassembled WGS sequence"/>
</dbReference>
<reference evidence="4" key="1">
    <citation type="journal article" date="2019" name="Int. J. Syst. Evol. Microbiol.">
        <title>The Global Catalogue of Microorganisms (GCM) 10K type strain sequencing project: providing services to taxonomists for standard genome sequencing and annotation.</title>
        <authorList>
            <consortium name="The Broad Institute Genomics Platform"/>
            <consortium name="The Broad Institute Genome Sequencing Center for Infectious Disease"/>
            <person name="Wu L."/>
            <person name="Ma J."/>
        </authorList>
    </citation>
    <scope>NUCLEOTIDE SEQUENCE [LARGE SCALE GENOMIC DNA]</scope>
    <source>
        <strain evidence="4">JCM 11650</strain>
    </source>
</reference>
<feature type="domain" description="UspA" evidence="2">
    <location>
        <begin position="9"/>
        <end position="144"/>
    </location>
</feature>
<evidence type="ECO:0000256" key="1">
    <source>
        <dbReference type="ARBA" id="ARBA00008791"/>
    </source>
</evidence>
<dbReference type="CDD" id="cd23659">
    <property type="entry name" value="USP_At3g01520-like"/>
    <property type="match status" value="1"/>
</dbReference>
<comment type="similarity">
    <text evidence="1">Belongs to the universal stress protein A family.</text>
</comment>
<comment type="caution">
    <text evidence="3">The sequence shown here is derived from an EMBL/GenBank/DDBJ whole genome shotgun (WGS) entry which is preliminary data.</text>
</comment>
<evidence type="ECO:0000313" key="4">
    <source>
        <dbReference type="Proteomes" id="UP001595967"/>
    </source>
</evidence>
<organism evidence="3 4">
    <name type="scientific">Comamonas nitrativorans</name>
    <dbReference type="NCBI Taxonomy" id="108437"/>
    <lineage>
        <taxon>Bacteria</taxon>
        <taxon>Pseudomonadati</taxon>
        <taxon>Pseudomonadota</taxon>
        <taxon>Betaproteobacteria</taxon>
        <taxon>Burkholderiales</taxon>
        <taxon>Comamonadaceae</taxon>
        <taxon>Comamonas</taxon>
    </lineage>
</organism>
<evidence type="ECO:0000313" key="3">
    <source>
        <dbReference type="EMBL" id="MFC4621492.1"/>
    </source>
</evidence>
<dbReference type="InterPro" id="IPR006016">
    <property type="entry name" value="UspA"/>
</dbReference>
<accession>A0ABV9GVX9</accession>
<dbReference type="PRINTS" id="PR01438">
    <property type="entry name" value="UNVRSLSTRESS"/>
</dbReference>
<evidence type="ECO:0000259" key="2">
    <source>
        <dbReference type="Pfam" id="PF00582"/>
    </source>
</evidence>
<dbReference type="InterPro" id="IPR006015">
    <property type="entry name" value="Universal_stress_UspA"/>
</dbReference>
<proteinExistence type="inferred from homology"/>
<keyword evidence="4" id="KW-1185">Reference proteome</keyword>
<dbReference type="EMBL" id="JBHSEW010000003">
    <property type="protein sequence ID" value="MFC4621492.1"/>
    <property type="molecule type" value="Genomic_DNA"/>
</dbReference>
<dbReference type="InterPro" id="IPR014729">
    <property type="entry name" value="Rossmann-like_a/b/a_fold"/>
</dbReference>
<dbReference type="Pfam" id="PF00582">
    <property type="entry name" value="Usp"/>
    <property type="match status" value="1"/>
</dbReference>
<gene>
    <name evidence="3" type="ORF">ACFO3A_04630</name>
</gene>
<protein>
    <submittedName>
        <fullName evidence="3">Universal stress protein</fullName>
    </submittedName>
</protein>
<name>A0ABV9GVX9_9BURK</name>
<dbReference type="SUPFAM" id="SSF52402">
    <property type="entry name" value="Adenine nucleotide alpha hydrolases-like"/>
    <property type="match status" value="1"/>
</dbReference>
<dbReference type="PANTHER" id="PTHR31964:SF113">
    <property type="entry name" value="USPA DOMAIN-CONTAINING PROTEIN"/>
    <property type="match status" value="1"/>
</dbReference>
<dbReference type="PANTHER" id="PTHR31964">
    <property type="entry name" value="ADENINE NUCLEOTIDE ALPHA HYDROLASES-LIKE SUPERFAMILY PROTEIN"/>
    <property type="match status" value="1"/>
</dbReference>
<sequence length="156" mass="16194">MEDNTLTLAIAVDGSETALQAVRQGIALVQAGLNAEIVLLHVQEPASLLELATQDSDLIAGAVIDAGEDLMATAAALLQAAQLPYRTEIALGEPATVLLDLAENLNACMIILGARGVGTLRRALMGSVSQAVLNRASLPVLIVKPEEEKEADSADE</sequence>